<reference evidence="1 2" key="1">
    <citation type="journal article" date="2022" name="New Phytol.">
        <title>Ecological generalism drives hyperdiversity of secondary metabolite gene clusters in xylarialean endophytes.</title>
        <authorList>
            <person name="Franco M.E.E."/>
            <person name="Wisecaver J.H."/>
            <person name="Arnold A.E."/>
            <person name="Ju Y.M."/>
            <person name="Slot J.C."/>
            <person name="Ahrendt S."/>
            <person name="Moore L.P."/>
            <person name="Eastman K.E."/>
            <person name="Scott K."/>
            <person name="Konkel Z."/>
            <person name="Mondo S.J."/>
            <person name="Kuo A."/>
            <person name="Hayes R.D."/>
            <person name="Haridas S."/>
            <person name="Andreopoulos B."/>
            <person name="Riley R."/>
            <person name="LaButti K."/>
            <person name="Pangilinan J."/>
            <person name="Lipzen A."/>
            <person name="Amirebrahimi M."/>
            <person name="Yan J."/>
            <person name="Adam C."/>
            <person name="Keymanesh K."/>
            <person name="Ng V."/>
            <person name="Louie K."/>
            <person name="Northen T."/>
            <person name="Drula E."/>
            <person name="Henrissat B."/>
            <person name="Hsieh H.M."/>
            <person name="Youens-Clark K."/>
            <person name="Lutzoni F."/>
            <person name="Miadlikowska J."/>
            <person name="Eastwood D.C."/>
            <person name="Hamelin R.C."/>
            <person name="Grigoriev I.V."/>
            <person name="U'Ren J.M."/>
        </authorList>
    </citation>
    <scope>NUCLEOTIDE SEQUENCE [LARGE SCALE GENOMIC DNA]</scope>
    <source>
        <strain evidence="1 2">CBS 119005</strain>
    </source>
</reference>
<evidence type="ECO:0000313" key="1">
    <source>
        <dbReference type="EMBL" id="KAI4862941.1"/>
    </source>
</evidence>
<name>A0ACB9YU32_9PEZI</name>
<keyword evidence="2" id="KW-1185">Reference proteome</keyword>
<dbReference type="Proteomes" id="UP001497700">
    <property type="component" value="Unassembled WGS sequence"/>
</dbReference>
<dbReference type="EMBL" id="MU393515">
    <property type="protein sequence ID" value="KAI4862941.1"/>
    <property type="molecule type" value="Genomic_DNA"/>
</dbReference>
<evidence type="ECO:0000313" key="2">
    <source>
        <dbReference type="Proteomes" id="UP001497700"/>
    </source>
</evidence>
<proteinExistence type="predicted"/>
<accession>A0ACB9YU32</accession>
<protein>
    <submittedName>
        <fullName evidence="1">Uncharacterized protein</fullName>
    </submittedName>
</protein>
<gene>
    <name evidence="1" type="ORF">F4820DRAFT_393955</name>
</gene>
<organism evidence="1 2">
    <name type="scientific">Hypoxylon rubiginosum</name>
    <dbReference type="NCBI Taxonomy" id="110542"/>
    <lineage>
        <taxon>Eukaryota</taxon>
        <taxon>Fungi</taxon>
        <taxon>Dikarya</taxon>
        <taxon>Ascomycota</taxon>
        <taxon>Pezizomycotina</taxon>
        <taxon>Sordariomycetes</taxon>
        <taxon>Xylariomycetidae</taxon>
        <taxon>Xylariales</taxon>
        <taxon>Hypoxylaceae</taxon>
        <taxon>Hypoxylon</taxon>
    </lineage>
</organism>
<sequence>MARLNEPMVSTDSVETLRRKFLRQNRDIARVNSTQSLKIRSLENECVRLLSENLDLRGQVLRLQTELEDSKAQRIADHALEIKEKMEAQLAEWGTMLASLGHEPMPRVRSPRSPKRAKHRSSIGRTSMSEWKRRDTISSMKDLEAAAAQEGKLPPIWENKTCPRETLSREEILALRSIVDENSESPDLGPPPVSRFVDEDPVKIDLPTRPTSDMSEPECSSLQKTSSALEGKLEQPSPPKTEEKKETASVAVTATSKPQEAKEVGPVKSRPTDQAVKANLKRKAREEDEKENALIPKPPTQVVAVAKDQPQKTSAVKARPIKLPSNRKDARDKSTGSTTQRKPLSAKSSNEYIKSPKKAGTKPPNLDEVVKEVKPKKDPAPVEIPVPPPSPPAPIVSVEIEAETETETETLSAEPNLAVPDTPEPTPREDVRDTPPPADISARGETLRGRRARAAVSYAEPNLRDKMRRPTKQLLDAVAGEGKQIRRTSQSKRDELPSGPSSAVKSEEKPESWKDLPPAQGASKHASDAMASPLARKSSRASPSDDLPTSAVTDRKKRNSTMATSQGLAVGDSESSASTKSQSRSANRRLEEIAAREVEVAKIFDDKSDVYEFPTSSPKNDARHSAPEEATKKSSNSNSSKGARRSRSRRQSSMVREDWDLDADDQHTEKGPRHTGSTRRATMMASKESRTELEYAGPDSSLEGDSLSSFSSAEGDGSAKERASSMRRRSMML</sequence>
<comment type="caution">
    <text evidence="1">The sequence shown here is derived from an EMBL/GenBank/DDBJ whole genome shotgun (WGS) entry which is preliminary data.</text>
</comment>